<proteinExistence type="predicted"/>
<comment type="caution">
    <text evidence="2">The sequence shown here is derived from an EMBL/GenBank/DDBJ whole genome shotgun (WGS) entry which is preliminary data.</text>
</comment>
<feature type="compositionally biased region" description="Basic residues" evidence="1">
    <location>
        <begin position="32"/>
        <end position="42"/>
    </location>
</feature>
<dbReference type="EMBL" id="JBJKBG010000002">
    <property type="protein sequence ID" value="KAL3747983.1"/>
    <property type="molecule type" value="Genomic_DNA"/>
</dbReference>
<feature type="region of interest" description="Disordered" evidence="1">
    <location>
        <begin position="32"/>
        <end position="77"/>
    </location>
</feature>
<feature type="region of interest" description="Disordered" evidence="1">
    <location>
        <begin position="92"/>
        <end position="119"/>
    </location>
</feature>
<feature type="compositionally biased region" description="Basic residues" evidence="1">
    <location>
        <begin position="224"/>
        <end position="256"/>
    </location>
</feature>
<protein>
    <submittedName>
        <fullName evidence="2">Uncharacterized protein</fullName>
    </submittedName>
</protein>
<sequence>MGCGSSKVGIDDEDHTVPLAIRPLLRHQIHNNIRIRKRRSKRSSTLSKMQLLPKGSLESSEGTSSPNSSNTATHDHQHAVEDKRVAEANYHDNVTTGNSVNNSSTTLTRSEEEDTREDKTVVAAVTAAIEKAIMVEAEEELEEDDYIIEVLEEGKGSLIGYAELDAYPGSPSFRIYCISSILEDEIEQSKDEEIDKDTTSGGDSNAKETLINSISEEGGGSGSKGKRTNKMKKVVTIISRKRGPSGRGRQQRKVMGKKVGSGKMSVKQFLSLNVKSCYIPTCSRRIDDNTRLLPNNPSATPPHPS</sequence>
<evidence type="ECO:0000256" key="1">
    <source>
        <dbReference type="SAM" id="MobiDB-lite"/>
    </source>
</evidence>
<reference evidence="2 3" key="1">
    <citation type="submission" date="2024-11" db="EMBL/GenBank/DDBJ databases">
        <title>Chromosome-level genome assembly of Eucalyptus globulus Labill. provides insights into its genome evolution.</title>
        <authorList>
            <person name="Li X."/>
        </authorList>
    </citation>
    <scope>NUCLEOTIDE SEQUENCE [LARGE SCALE GENOMIC DNA]</scope>
    <source>
        <strain evidence="2">CL2024</strain>
        <tissue evidence="2">Fresh tender leaves</tissue>
    </source>
</reference>
<feature type="region of interest" description="Disordered" evidence="1">
    <location>
        <begin position="188"/>
        <end position="260"/>
    </location>
</feature>
<name>A0ABD3LBK5_EUCGL</name>
<gene>
    <name evidence="2" type="ORF">ACJRO7_009243</name>
</gene>
<feature type="compositionally biased region" description="Low complexity" evidence="1">
    <location>
        <begin position="55"/>
        <end position="71"/>
    </location>
</feature>
<evidence type="ECO:0000313" key="2">
    <source>
        <dbReference type="EMBL" id="KAL3747983.1"/>
    </source>
</evidence>
<keyword evidence="3" id="KW-1185">Reference proteome</keyword>
<dbReference type="Proteomes" id="UP001634007">
    <property type="component" value="Unassembled WGS sequence"/>
</dbReference>
<organism evidence="2 3">
    <name type="scientific">Eucalyptus globulus</name>
    <name type="common">Tasmanian blue gum</name>
    <dbReference type="NCBI Taxonomy" id="34317"/>
    <lineage>
        <taxon>Eukaryota</taxon>
        <taxon>Viridiplantae</taxon>
        <taxon>Streptophyta</taxon>
        <taxon>Embryophyta</taxon>
        <taxon>Tracheophyta</taxon>
        <taxon>Spermatophyta</taxon>
        <taxon>Magnoliopsida</taxon>
        <taxon>eudicotyledons</taxon>
        <taxon>Gunneridae</taxon>
        <taxon>Pentapetalae</taxon>
        <taxon>rosids</taxon>
        <taxon>malvids</taxon>
        <taxon>Myrtales</taxon>
        <taxon>Myrtaceae</taxon>
        <taxon>Myrtoideae</taxon>
        <taxon>Eucalypteae</taxon>
        <taxon>Eucalyptus</taxon>
    </lineage>
</organism>
<feature type="compositionally biased region" description="Basic and acidic residues" evidence="1">
    <location>
        <begin position="188"/>
        <end position="198"/>
    </location>
</feature>
<evidence type="ECO:0000313" key="3">
    <source>
        <dbReference type="Proteomes" id="UP001634007"/>
    </source>
</evidence>
<accession>A0ABD3LBK5</accession>
<feature type="compositionally biased region" description="Low complexity" evidence="1">
    <location>
        <begin position="93"/>
        <end position="108"/>
    </location>
</feature>
<dbReference type="AlphaFoldDB" id="A0ABD3LBK5"/>